<feature type="compositionally biased region" description="Low complexity" evidence="1">
    <location>
        <begin position="201"/>
        <end position="242"/>
    </location>
</feature>
<protein>
    <recommendedName>
        <fullName evidence="4">Ankyrin</fullName>
    </recommendedName>
</protein>
<feature type="region of interest" description="Disordered" evidence="1">
    <location>
        <begin position="197"/>
        <end position="273"/>
    </location>
</feature>
<dbReference type="Gene3D" id="1.25.40.20">
    <property type="entry name" value="Ankyrin repeat-containing domain"/>
    <property type="match status" value="1"/>
</dbReference>
<evidence type="ECO:0008006" key="4">
    <source>
        <dbReference type="Google" id="ProtNLM"/>
    </source>
</evidence>
<keyword evidence="3" id="KW-1185">Reference proteome</keyword>
<evidence type="ECO:0000313" key="2">
    <source>
        <dbReference type="EMBL" id="TGZ81312.1"/>
    </source>
</evidence>
<organism evidence="2 3">
    <name type="scientific">Ascodesmis nigricans</name>
    <dbReference type="NCBI Taxonomy" id="341454"/>
    <lineage>
        <taxon>Eukaryota</taxon>
        <taxon>Fungi</taxon>
        <taxon>Dikarya</taxon>
        <taxon>Ascomycota</taxon>
        <taxon>Pezizomycotina</taxon>
        <taxon>Pezizomycetes</taxon>
        <taxon>Pezizales</taxon>
        <taxon>Ascodesmidaceae</taxon>
        <taxon>Ascodesmis</taxon>
    </lineage>
</organism>
<proteinExistence type="predicted"/>
<evidence type="ECO:0000256" key="1">
    <source>
        <dbReference type="SAM" id="MobiDB-lite"/>
    </source>
</evidence>
<sequence length="289" mass="31487">MNAPPHGHGSEFDPLRDLTQRGVDLQLFTTVFRKEPPQLLHRRKSLLAQAAKHNRLQIATWLLNEGKVDVNSGEAPEIGIIALSHAKSPEMVRLLMDAGANPFPWVRAGDERKAPMTNFMLMDDPECLLAILPYIHDRAKPDSRLNKLLNKISKVPKKHENAPMMIERVLDNAGDILVQAGVSLVGVENTWNQTMPIPLYTSEKPSTSSTSETSTSPTTATTNSAQIAAAAGGATATSSRGSDTARDEAVRTAAHKLGEGGTGTMSKEEAERLYEERIEEEYAKREGGA</sequence>
<name>A0A4S2MX93_9PEZI</name>
<dbReference type="Proteomes" id="UP000298138">
    <property type="component" value="Unassembled WGS sequence"/>
</dbReference>
<gene>
    <name evidence="2" type="ORF">EX30DRAFT_371654</name>
</gene>
<evidence type="ECO:0000313" key="3">
    <source>
        <dbReference type="Proteomes" id="UP000298138"/>
    </source>
</evidence>
<reference evidence="2 3" key="1">
    <citation type="submission" date="2019-04" db="EMBL/GenBank/DDBJ databases">
        <title>Comparative genomics and transcriptomics to analyze fruiting body development in filamentous ascomycetes.</title>
        <authorList>
            <consortium name="DOE Joint Genome Institute"/>
            <person name="Lutkenhaus R."/>
            <person name="Traeger S."/>
            <person name="Breuer J."/>
            <person name="Kuo A."/>
            <person name="Lipzen A."/>
            <person name="Pangilinan J."/>
            <person name="Dilworth D."/>
            <person name="Sandor L."/>
            <person name="Poggeler S."/>
            <person name="Barry K."/>
            <person name="Grigoriev I.V."/>
            <person name="Nowrousian M."/>
        </authorList>
    </citation>
    <scope>NUCLEOTIDE SEQUENCE [LARGE SCALE GENOMIC DNA]</scope>
    <source>
        <strain evidence="2 3">CBS 389.68</strain>
    </source>
</reference>
<dbReference type="AlphaFoldDB" id="A0A4S2MX93"/>
<dbReference type="InParanoid" id="A0A4S2MX93"/>
<dbReference type="InterPro" id="IPR036770">
    <property type="entry name" value="Ankyrin_rpt-contain_sf"/>
</dbReference>
<dbReference type="EMBL" id="ML220120">
    <property type="protein sequence ID" value="TGZ81312.1"/>
    <property type="molecule type" value="Genomic_DNA"/>
</dbReference>
<accession>A0A4S2MX93</accession>